<keyword evidence="2" id="KW-1185">Reference proteome</keyword>
<protein>
    <submittedName>
        <fullName evidence="1">Uncharacterized protein</fullName>
    </submittedName>
</protein>
<sequence>SEASVTAVSVAFFSSVDLALGTSTPDAEVLPEEMPLLCQHQ</sequence>
<evidence type="ECO:0000313" key="1">
    <source>
        <dbReference type="EMBL" id="MCI85147.1"/>
    </source>
</evidence>
<reference evidence="1 2" key="1">
    <citation type="journal article" date="2018" name="Front. Plant Sci.">
        <title>Red Clover (Trifolium pratense) and Zigzag Clover (T. medium) - A Picture of Genomic Similarities and Differences.</title>
        <authorList>
            <person name="Dluhosova J."/>
            <person name="Istvanek J."/>
            <person name="Nedelnik J."/>
            <person name="Repkova J."/>
        </authorList>
    </citation>
    <scope>NUCLEOTIDE SEQUENCE [LARGE SCALE GENOMIC DNA]</scope>
    <source>
        <strain evidence="2">cv. 10/8</strain>
        <tissue evidence="1">Leaf</tissue>
    </source>
</reference>
<proteinExistence type="predicted"/>
<accession>A0A392VAI7</accession>
<dbReference type="AlphaFoldDB" id="A0A392VAI7"/>
<name>A0A392VAI7_9FABA</name>
<dbReference type="Proteomes" id="UP000265520">
    <property type="component" value="Unassembled WGS sequence"/>
</dbReference>
<organism evidence="1 2">
    <name type="scientific">Trifolium medium</name>
    <dbReference type="NCBI Taxonomy" id="97028"/>
    <lineage>
        <taxon>Eukaryota</taxon>
        <taxon>Viridiplantae</taxon>
        <taxon>Streptophyta</taxon>
        <taxon>Embryophyta</taxon>
        <taxon>Tracheophyta</taxon>
        <taxon>Spermatophyta</taxon>
        <taxon>Magnoliopsida</taxon>
        <taxon>eudicotyledons</taxon>
        <taxon>Gunneridae</taxon>
        <taxon>Pentapetalae</taxon>
        <taxon>rosids</taxon>
        <taxon>fabids</taxon>
        <taxon>Fabales</taxon>
        <taxon>Fabaceae</taxon>
        <taxon>Papilionoideae</taxon>
        <taxon>50 kb inversion clade</taxon>
        <taxon>NPAAA clade</taxon>
        <taxon>Hologalegina</taxon>
        <taxon>IRL clade</taxon>
        <taxon>Trifolieae</taxon>
        <taxon>Trifolium</taxon>
    </lineage>
</organism>
<comment type="caution">
    <text evidence="1">The sequence shown here is derived from an EMBL/GenBank/DDBJ whole genome shotgun (WGS) entry which is preliminary data.</text>
</comment>
<feature type="non-terminal residue" evidence="1">
    <location>
        <position position="1"/>
    </location>
</feature>
<dbReference type="EMBL" id="LXQA011108396">
    <property type="protein sequence ID" value="MCI85147.1"/>
    <property type="molecule type" value="Genomic_DNA"/>
</dbReference>
<evidence type="ECO:0000313" key="2">
    <source>
        <dbReference type="Proteomes" id="UP000265520"/>
    </source>
</evidence>